<evidence type="ECO:0000313" key="3">
    <source>
        <dbReference type="EMBL" id="QGH33606.1"/>
    </source>
</evidence>
<gene>
    <name evidence="3" type="ORF">GI584_06060</name>
</gene>
<feature type="binding site" evidence="2">
    <location>
        <position position="103"/>
    </location>
    <ligand>
        <name>Zn(2+)</name>
        <dbReference type="ChEBI" id="CHEBI:29105"/>
        <label>2</label>
    </ligand>
</feature>
<protein>
    <submittedName>
        <fullName evidence="3">Ketose-bisphosphate aldolase</fullName>
    </submittedName>
</protein>
<name>A0A5Q2TG25_9BACI</name>
<dbReference type="InterPro" id="IPR050246">
    <property type="entry name" value="Class_II_FBP_aldolase"/>
</dbReference>
<feature type="binding site" evidence="2">
    <location>
        <position position="133"/>
    </location>
    <ligand>
        <name>Zn(2+)</name>
        <dbReference type="ChEBI" id="CHEBI:29105"/>
        <label>2</label>
    </ligand>
</feature>
<organism evidence="3 4">
    <name type="scientific">Gracilibacillus salitolerans</name>
    <dbReference type="NCBI Taxonomy" id="2663022"/>
    <lineage>
        <taxon>Bacteria</taxon>
        <taxon>Bacillati</taxon>
        <taxon>Bacillota</taxon>
        <taxon>Bacilli</taxon>
        <taxon>Bacillales</taxon>
        <taxon>Bacillaceae</taxon>
        <taxon>Gracilibacillus</taxon>
    </lineage>
</organism>
<dbReference type="Pfam" id="PF01116">
    <property type="entry name" value="F_bP_aldolase"/>
    <property type="match status" value="1"/>
</dbReference>
<proteinExistence type="predicted"/>
<dbReference type="AlphaFoldDB" id="A0A5Q2TG25"/>
<dbReference type="EMBL" id="CP045915">
    <property type="protein sequence ID" value="QGH33606.1"/>
    <property type="molecule type" value="Genomic_DNA"/>
</dbReference>
<reference evidence="3 4" key="1">
    <citation type="submission" date="2019-11" db="EMBL/GenBank/DDBJ databases">
        <title>Gracilibacillus salitolerans sp. nov., a moderate halophile isolated from a saline soil in northwest China.</title>
        <authorList>
            <person name="Gan L."/>
        </authorList>
    </citation>
    <scope>NUCLEOTIDE SEQUENCE [LARGE SCALE GENOMIC DNA]</scope>
    <source>
        <strain evidence="3 4">SCU50</strain>
    </source>
</reference>
<feature type="binding site" evidence="2">
    <location>
        <position position="204"/>
    </location>
    <ligand>
        <name>Zn(2+)</name>
        <dbReference type="ChEBI" id="CHEBI:29105"/>
        <label>1</label>
        <note>catalytic</note>
    </ligand>
</feature>
<dbReference type="PANTHER" id="PTHR30304">
    <property type="entry name" value="D-TAGATOSE-1,6-BISPHOSPHATE ALDOLASE"/>
    <property type="match status" value="1"/>
</dbReference>
<dbReference type="PROSITE" id="PS00602">
    <property type="entry name" value="ALDOLASE_CLASS_II_1"/>
    <property type="match status" value="1"/>
</dbReference>
<evidence type="ECO:0000256" key="1">
    <source>
        <dbReference type="PIRSR" id="PIRSR001359-1"/>
    </source>
</evidence>
<dbReference type="RefSeq" id="WP_153790618.1">
    <property type="nucleotide sequence ID" value="NZ_CP045915.1"/>
</dbReference>
<dbReference type="Proteomes" id="UP000339690">
    <property type="component" value="Chromosome"/>
</dbReference>
<dbReference type="InterPro" id="IPR013785">
    <property type="entry name" value="Aldolase_TIM"/>
</dbReference>
<keyword evidence="2" id="KW-0862">Zinc</keyword>
<feature type="active site" description="Proton donor" evidence="1">
    <location>
        <position position="81"/>
    </location>
</feature>
<dbReference type="PIRSF" id="PIRSF001359">
    <property type="entry name" value="F_bP_aldolase_II"/>
    <property type="match status" value="1"/>
</dbReference>
<keyword evidence="2" id="KW-0479">Metal-binding</keyword>
<comment type="cofactor">
    <cofactor evidence="2">
        <name>Zn(2+)</name>
        <dbReference type="ChEBI" id="CHEBI:29105"/>
    </cofactor>
    <text evidence="2">Binds 2 Zn(2+) ions per subunit. One is catalytic and the other provides a structural contribution.</text>
</comment>
<dbReference type="SUPFAM" id="SSF51569">
    <property type="entry name" value="Aldolase"/>
    <property type="match status" value="1"/>
</dbReference>
<dbReference type="CDD" id="cd00947">
    <property type="entry name" value="TBP_aldolase_IIB"/>
    <property type="match status" value="1"/>
</dbReference>
<dbReference type="NCBIfam" id="TIGR00167">
    <property type="entry name" value="cbbA"/>
    <property type="match status" value="1"/>
</dbReference>
<keyword evidence="4" id="KW-1185">Reference proteome</keyword>
<accession>A0A5Q2TG25</accession>
<evidence type="ECO:0000256" key="2">
    <source>
        <dbReference type="PIRSR" id="PIRSR001359-3"/>
    </source>
</evidence>
<dbReference type="GO" id="GO:0016832">
    <property type="term" value="F:aldehyde-lyase activity"/>
    <property type="evidence" value="ECO:0007669"/>
    <property type="project" value="InterPro"/>
</dbReference>
<dbReference type="Gene3D" id="3.20.20.70">
    <property type="entry name" value="Aldolase class I"/>
    <property type="match status" value="1"/>
</dbReference>
<dbReference type="GO" id="GO:0008270">
    <property type="term" value="F:zinc ion binding"/>
    <property type="evidence" value="ECO:0007669"/>
    <property type="project" value="InterPro"/>
</dbReference>
<dbReference type="PANTHER" id="PTHR30304:SF0">
    <property type="entry name" value="D-TAGATOSE-1,6-BISPHOSPHATE ALDOLASE SUBUNIT GATY-RELATED"/>
    <property type="match status" value="1"/>
</dbReference>
<dbReference type="GO" id="GO:0005975">
    <property type="term" value="P:carbohydrate metabolic process"/>
    <property type="evidence" value="ECO:0007669"/>
    <property type="project" value="InterPro"/>
</dbReference>
<feature type="binding site" evidence="2">
    <location>
        <position position="176"/>
    </location>
    <ligand>
        <name>Zn(2+)</name>
        <dbReference type="ChEBI" id="CHEBI:29105"/>
        <label>1</label>
        <note>catalytic</note>
    </ligand>
</feature>
<sequence length="280" mass="30619">MLVTLNDFLQQALTNKCAIPAFNVFGYEDAKAVIDAAEEMQSPVILATNKVAIHYMPIDVIGGMLVQMATKARVPVVVHLDHGQDYETVAQAIAAGYSSVMYDGSALPFEENAKNTKDVVKLGHAFGVSVEGEIGSVGYSDSTTGSTGSLTDPHEAKAFAEETNVDALAVAVGTTHRMETQSATIEYHLIESIQKYVSVPLVMHGSTGLPDKDLQQIAEMNFCKVNIGTAIRMRFGNSLRKEIHEKPNVFDRLELFRIPMHEVKQEAIHKINLLQTNQLC</sequence>
<feature type="binding site" evidence="2">
    <location>
        <position position="82"/>
    </location>
    <ligand>
        <name>Zn(2+)</name>
        <dbReference type="ChEBI" id="CHEBI:29105"/>
        <label>1</label>
        <note>catalytic</note>
    </ligand>
</feature>
<dbReference type="InterPro" id="IPR000771">
    <property type="entry name" value="FBA_II"/>
</dbReference>
<evidence type="ECO:0000313" key="4">
    <source>
        <dbReference type="Proteomes" id="UP000339690"/>
    </source>
</evidence>
<dbReference type="KEGG" id="grc:GI584_06060"/>